<dbReference type="Proteomes" id="UP000583127">
    <property type="component" value="Unassembled WGS sequence"/>
</dbReference>
<accession>A0A7Y0A042</accession>
<evidence type="ECO:0000256" key="1">
    <source>
        <dbReference type="SAM" id="Phobius"/>
    </source>
</evidence>
<sequence length="118" mass="12657">MKLLKSGHPWRHAHDVHDAPHPHHAHHVGHEGSHVMLPLVGISLMAIALYVGVRNIDFSELGRSALFDVVMVCVALGIAGLFGAVGAWLRSNGDEADEGFCFIGALIGTVVFYIALLT</sequence>
<dbReference type="RefSeq" id="WP_169500235.1">
    <property type="nucleotide sequence ID" value="NZ_JABBFZ010000018.1"/>
</dbReference>
<keyword evidence="3" id="KW-1185">Reference proteome</keyword>
<name>A0A7Y0A042_9BURK</name>
<dbReference type="EMBL" id="JABBFZ010000018">
    <property type="protein sequence ID" value="NML34043.1"/>
    <property type="molecule type" value="Genomic_DNA"/>
</dbReference>
<comment type="caution">
    <text evidence="2">The sequence shown here is derived from an EMBL/GenBank/DDBJ whole genome shotgun (WGS) entry which is preliminary data.</text>
</comment>
<evidence type="ECO:0000313" key="3">
    <source>
        <dbReference type="Proteomes" id="UP000583127"/>
    </source>
</evidence>
<protein>
    <submittedName>
        <fullName evidence="2">Uncharacterized protein</fullName>
    </submittedName>
</protein>
<reference evidence="2 3" key="1">
    <citation type="submission" date="2020-04" db="EMBL/GenBank/DDBJ databases">
        <title>Paraburkholderia sp. G-4-1-8 isolated from soil.</title>
        <authorList>
            <person name="Dahal R.H."/>
        </authorList>
    </citation>
    <scope>NUCLEOTIDE SEQUENCE [LARGE SCALE GENOMIC DNA]</scope>
    <source>
        <strain evidence="2 3">G-4-1-8</strain>
    </source>
</reference>
<keyword evidence="1" id="KW-0812">Transmembrane</keyword>
<organism evidence="2 3">
    <name type="scientific">Paraburkholderia antibiotica</name>
    <dbReference type="NCBI Taxonomy" id="2728839"/>
    <lineage>
        <taxon>Bacteria</taxon>
        <taxon>Pseudomonadati</taxon>
        <taxon>Pseudomonadota</taxon>
        <taxon>Betaproteobacteria</taxon>
        <taxon>Burkholderiales</taxon>
        <taxon>Burkholderiaceae</taxon>
        <taxon>Paraburkholderia</taxon>
    </lineage>
</organism>
<feature type="transmembrane region" description="Helical" evidence="1">
    <location>
        <begin position="100"/>
        <end position="117"/>
    </location>
</feature>
<feature type="transmembrane region" description="Helical" evidence="1">
    <location>
        <begin position="65"/>
        <end position="88"/>
    </location>
</feature>
<keyword evidence="1" id="KW-1133">Transmembrane helix</keyword>
<evidence type="ECO:0000313" key="2">
    <source>
        <dbReference type="EMBL" id="NML34043.1"/>
    </source>
</evidence>
<gene>
    <name evidence="2" type="ORF">HHL14_24840</name>
</gene>
<keyword evidence="1" id="KW-0472">Membrane</keyword>
<proteinExistence type="predicted"/>
<feature type="transmembrane region" description="Helical" evidence="1">
    <location>
        <begin position="35"/>
        <end position="53"/>
    </location>
</feature>
<dbReference type="AlphaFoldDB" id="A0A7Y0A042"/>